<evidence type="ECO:0008006" key="5">
    <source>
        <dbReference type="Google" id="ProtNLM"/>
    </source>
</evidence>
<organism evidence="3 4">
    <name type="scientific">Hymenobacter koreensis</name>
    <dbReference type="NCBI Taxonomy" id="1084523"/>
    <lineage>
        <taxon>Bacteria</taxon>
        <taxon>Pseudomonadati</taxon>
        <taxon>Bacteroidota</taxon>
        <taxon>Cytophagia</taxon>
        <taxon>Cytophagales</taxon>
        <taxon>Hymenobacteraceae</taxon>
        <taxon>Hymenobacter</taxon>
    </lineage>
</organism>
<proteinExistence type="predicted"/>
<evidence type="ECO:0000313" key="4">
    <source>
        <dbReference type="Proteomes" id="UP001500454"/>
    </source>
</evidence>
<sequence length="314" mass="34390">MSGGFAVARMRGNSIFGGRNTLLFALAGLFGIVGCKSRYNADMAELRLKFIDNTLMRSNEEMLQANRYVVRGIEARTQKNQYPPSPADVAILRQAEAVHDSTQQLVTHLHELREQLLSRTGNQTRFQELDGRLEVAALLGEEPGQGNASTLSLRLSRYYRYLHQVAPAAQAGHSVTDFADASVAAALATLARYEAQVLLREEAALNVLEAKVRAALPKPNFRLLASAESQTVAPGTTYRAELMLAQALSLPSRGLTMSANGQPVTVGTDGFAPVTFTAPDRPGQHYWDGAIRYQVGSRDSVFRVRVPYTVLRKN</sequence>
<evidence type="ECO:0000259" key="1">
    <source>
        <dbReference type="Pfam" id="PF12081"/>
    </source>
</evidence>
<evidence type="ECO:0000313" key="3">
    <source>
        <dbReference type="EMBL" id="GAA4387270.1"/>
    </source>
</evidence>
<keyword evidence="4" id="KW-1185">Reference proteome</keyword>
<dbReference type="Pfam" id="PF12081">
    <property type="entry name" value="GldM_1st"/>
    <property type="match status" value="1"/>
</dbReference>
<evidence type="ECO:0000259" key="2">
    <source>
        <dbReference type="Pfam" id="PF21601"/>
    </source>
</evidence>
<name>A0ABP8J9G9_9BACT</name>
<comment type="caution">
    <text evidence="3">The sequence shown here is derived from an EMBL/GenBank/DDBJ whole genome shotgun (WGS) entry which is preliminary data.</text>
</comment>
<dbReference type="EMBL" id="BAABHA010000010">
    <property type="protein sequence ID" value="GAA4387270.1"/>
    <property type="molecule type" value="Genomic_DNA"/>
</dbReference>
<gene>
    <name evidence="3" type="ORF">GCM10023186_32760</name>
</gene>
<reference evidence="4" key="1">
    <citation type="journal article" date="2019" name="Int. J. Syst. Evol. Microbiol.">
        <title>The Global Catalogue of Microorganisms (GCM) 10K type strain sequencing project: providing services to taxonomists for standard genome sequencing and annotation.</title>
        <authorList>
            <consortium name="The Broad Institute Genomics Platform"/>
            <consortium name="The Broad Institute Genome Sequencing Center for Infectious Disease"/>
            <person name="Wu L."/>
            <person name="Ma J."/>
        </authorList>
    </citation>
    <scope>NUCLEOTIDE SEQUENCE [LARGE SCALE GENOMIC DNA]</scope>
    <source>
        <strain evidence="4">JCM 17924</strain>
    </source>
</reference>
<protein>
    <recommendedName>
        <fullName evidence="5">Gliding motility-associated protein GldM N-terminal domain-containing protein</fullName>
    </recommendedName>
</protein>
<dbReference type="Proteomes" id="UP001500454">
    <property type="component" value="Unassembled WGS sequence"/>
</dbReference>
<feature type="domain" description="Gliding motility-associated protein GldM first immunoglobulin-like" evidence="2">
    <location>
        <begin position="220"/>
        <end position="311"/>
    </location>
</feature>
<dbReference type="InterPro" id="IPR048405">
    <property type="entry name" value="GldM_Ig-like-1"/>
</dbReference>
<dbReference type="Pfam" id="PF21601">
    <property type="entry name" value="GldM_2nd"/>
    <property type="match status" value="1"/>
</dbReference>
<feature type="domain" description="Gliding motility-associated protein GldM N-terminal" evidence="1">
    <location>
        <begin position="49"/>
        <end position="168"/>
    </location>
</feature>
<accession>A0ABP8J9G9</accession>
<dbReference type="InterPro" id="IPR022720">
    <property type="entry name" value="Motility-assoc_prot_GldM_N"/>
</dbReference>